<dbReference type="InterPro" id="IPR014362">
    <property type="entry name" value="Glu_DH"/>
</dbReference>
<dbReference type="PANTHER" id="PTHR11606:SF13">
    <property type="entry name" value="GLUTAMATE DEHYDROGENASE 1, MITOCHONDRIAL"/>
    <property type="match status" value="1"/>
</dbReference>
<dbReference type="EMBL" id="JAOQJX010000006">
    <property type="protein sequence ID" value="MCU6747172.1"/>
    <property type="molecule type" value="Genomic_DNA"/>
</dbReference>
<gene>
    <name evidence="7" type="ORF">OCV51_05820</name>
</gene>
<evidence type="ECO:0000256" key="4">
    <source>
        <dbReference type="PIRNR" id="PIRNR000185"/>
    </source>
</evidence>
<name>A0ABT2TAA8_9FIRM</name>
<accession>A0ABT2TAA8</accession>
<evidence type="ECO:0000256" key="2">
    <source>
        <dbReference type="ARBA" id="ARBA00012896"/>
    </source>
</evidence>
<evidence type="ECO:0000313" key="7">
    <source>
        <dbReference type="EMBL" id="MCU6747172.1"/>
    </source>
</evidence>
<dbReference type="Gene3D" id="1.10.8.1210">
    <property type="match status" value="1"/>
</dbReference>
<dbReference type="Pfam" id="PF00208">
    <property type="entry name" value="ELFV_dehydrog"/>
    <property type="match status" value="1"/>
</dbReference>
<dbReference type="InterPro" id="IPR033922">
    <property type="entry name" value="NAD_bind_Glu_DH"/>
</dbReference>
<dbReference type="PANTHER" id="PTHR11606">
    <property type="entry name" value="GLUTAMATE DEHYDROGENASE"/>
    <property type="match status" value="1"/>
</dbReference>
<proteinExistence type="inferred from homology"/>
<dbReference type="InterPro" id="IPR046346">
    <property type="entry name" value="Aminoacid_DH-like_N_sf"/>
</dbReference>
<dbReference type="SUPFAM" id="SSF53223">
    <property type="entry name" value="Aminoacid dehydrogenase-like, N-terminal domain"/>
    <property type="match status" value="1"/>
</dbReference>
<dbReference type="PIRSF" id="PIRSF000185">
    <property type="entry name" value="Glu_DH"/>
    <property type="match status" value="1"/>
</dbReference>
<dbReference type="SMART" id="SM00839">
    <property type="entry name" value="ELFV_dehydrog"/>
    <property type="match status" value="1"/>
</dbReference>
<dbReference type="Proteomes" id="UP001652394">
    <property type="component" value="Unassembled WGS sequence"/>
</dbReference>
<dbReference type="SUPFAM" id="SSF51735">
    <property type="entry name" value="NAD(P)-binding Rossmann-fold domains"/>
    <property type="match status" value="1"/>
</dbReference>
<protein>
    <recommendedName>
        <fullName evidence="2 4">Glutamate dehydrogenase</fullName>
    </recommendedName>
</protein>
<keyword evidence="8" id="KW-1185">Reference proteome</keyword>
<sequence>MGTTSNNKYNPYDNVIATVKHAASLLGYEASDYEAILHPERELKVSVPVRMDDGSVRVFEGYRVQHSTSRGPAKGGIRYHPNVDSNEVKALAAWMTFKCAVVNIPYGGGKGGVICDPSKLSDGELRRLTRRFTAMIAPIIGPEQDIPAPDVGTNANVMGWIMDTYSMLKGHCVPGVVTGKPLELGGALGRSEATGRGVMITSLNILRALQISVEGTTAVVQGMGNVGSISAQLLHMAGMKVIGVSDVSCGLYCADGLDIPDIIAYLSAKRGNLLKDYQKNNVKHITNEELLELDTTLLVPAALENQIHAGNADKIRAKVIVEGANGPTSMEADEILQKKGVVLVPDILANAGGVIVSYFEWVQNIQSVSWSKEHVNDQLKEILDQAFQSVWDISQKKEVTLRTGAYLIAVKRVIDAKNMRGIWP</sequence>
<evidence type="ECO:0000259" key="6">
    <source>
        <dbReference type="SMART" id="SM00839"/>
    </source>
</evidence>
<reference evidence="7 8" key="1">
    <citation type="journal article" date="2021" name="ISME Commun">
        <title>Automated analysis of genomic sequences facilitates high-throughput and comprehensive description of bacteria.</title>
        <authorList>
            <person name="Hitch T.C.A."/>
        </authorList>
    </citation>
    <scope>NUCLEOTIDE SEQUENCE [LARGE SCALE GENOMIC DNA]</scope>
    <source>
        <strain evidence="7 8">H2_18</strain>
    </source>
</reference>
<dbReference type="Gene3D" id="3.40.50.10860">
    <property type="entry name" value="Leucine Dehydrogenase, chain A, domain 1"/>
    <property type="match status" value="1"/>
</dbReference>
<dbReference type="InterPro" id="IPR033524">
    <property type="entry name" value="Glu/Leu/Phe/Val_DH_AS"/>
</dbReference>
<dbReference type="PRINTS" id="PR00082">
    <property type="entry name" value="GLFDHDRGNASE"/>
</dbReference>
<evidence type="ECO:0000256" key="1">
    <source>
        <dbReference type="ARBA" id="ARBA00006382"/>
    </source>
</evidence>
<comment type="similarity">
    <text evidence="1 4 5">Belongs to the Glu/Leu/Phe/Val dehydrogenases family.</text>
</comment>
<feature type="domain" description="Glutamate/phenylalanine/leucine/valine/L-tryptophan dehydrogenase C-terminal" evidence="6">
    <location>
        <begin position="187"/>
        <end position="421"/>
    </location>
</feature>
<dbReference type="PROSITE" id="PS00074">
    <property type="entry name" value="GLFV_DEHYDROGENASE"/>
    <property type="match status" value="1"/>
</dbReference>
<dbReference type="RefSeq" id="WP_059066404.1">
    <property type="nucleotide sequence ID" value="NZ_JAOQJX010000006.1"/>
</dbReference>
<organism evidence="7 8">
    <name type="scientific">Faecalicatena acetigenes</name>
    <dbReference type="NCBI Taxonomy" id="2981790"/>
    <lineage>
        <taxon>Bacteria</taxon>
        <taxon>Bacillati</taxon>
        <taxon>Bacillota</taxon>
        <taxon>Clostridia</taxon>
        <taxon>Lachnospirales</taxon>
        <taxon>Lachnospiraceae</taxon>
        <taxon>Faecalicatena</taxon>
    </lineage>
</organism>
<dbReference type="InterPro" id="IPR006097">
    <property type="entry name" value="Glu/Leu/Phe/Val/Trp_DH_dimer"/>
</dbReference>
<dbReference type="InterPro" id="IPR036291">
    <property type="entry name" value="NAD(P)-bd_dom_sf"/>
</dbReference>
<dbReference type="InterPro" id="IPR006096">
    <property type="entry name" value="Glu/Leu/Phe/Val/Trp_DH_C"/>
</dbReference>
<evidence type="ECO:0000256" key="3">
    <source>
        <dbReference type="ARBA" id="ARBA00023002"/>
    </source>
</evidence>
<evidence type="ECO:0000313" key="8">
    <source>
        <dbReference type="Proteomes" id="UP001652394"/>
    </source>
</evidence>
<dbReference type="Pfam" id="PF02812">
    <property type="entry name" value="ELFV_dehydrog_N"/>
    <property type="match status" value="1"/>
</dbReference>
<dbReference type="Gene3D" id="3.40.50.720">
    <property type="entry name" value="NAD(P)-binding Rossmann-like Domain"/>
    <property type="match status" value="1"/>
</dbReference>
<evidence type="ECO:0000256" key="5">
    <source>
        <dbReference type="RuleBase" id="RU004417"/>
    </source>
</evidence>
<keyword evidence="3 4" id="KW-0560">Oxidoreductase</keyword>
<comment type="caution">
    <text evidence="7">The sequence shown here is derived from an EMBL/GenBank/DDBJ whole genome shotgun (WGS) entry which is preliminary data.</text>
</comment>
<dbReference type="InterPro" id="IPR006095">
    <property type="entry name" value="Glu/Leu/Phe/Val/Trp_DH"/>
</dbReference>
<dbReference type="CDD" id="cd01076">
    <property type="entry name" value="NAD_bind_1_Glu_DH"/>
    <property type="match status" value="1"/>
</dbReference>